<dbReference type="OrthoDB" id="6598476at2759"/>
<evidence type="ECO:0000313" key="4">
    <source>
        <dbReference type="Proteomes" id="UP000015101"/>
    </source>
</evidence>
<reference evidence="3" key="3">
    <citation type="submission" date="2015-06" db="UniProtKB">
        <authorList>
            <consortium name="EnsemblMetazoa"/>
        </authorList>
    </citation>
    <scope>IDENTIFICATION</scope>
</reference>
<dbReference type="PANTHER" id="PTHR45749:SF21">
    <property type="entry name" value="DUF4371 DOMAIN-CONTAINING PROTEIN"/>
    <property type="match status" value="1"/>
</dbReference>
<dbReference type="GeneID" id="20206300"/>
<dbReference type="RefSeq" id="XP_009023969.1">
    <property type="nucleotide sequence ID" value="XM_009025721.1"/>
</dbReference>
<evidence type="ECO:0000313" key="3">
    <source>
        <dbReference type="EnsemblMetazoa" id="HelroP177544"/>
    </source>
</evidence>
<dbReference type="HOGENOM" id="CLU_058522_0_0_1"/>
<keyword evidence="4" id="KW-1185">Reference proteome</keyword>
<reference evidence="4" key="1">
    <citation type="submission" date="2012-12" db="EMBL/GenBank/DDBJ databases">
        <authorList>
            <person name="Hellsten U."/>
            <person name="Grimwood J."/>
            <person name="Chapman J.A."/>
            <person name="Shapiro H."/>
            <person name="Aerts A."/>
            <person name="Otillar R.P."/>
            <person name="Terry A.Y."/>
            <person name="Boore J.L."/>
            <person name="Simakov O."/>
            <person name="Marletaz F."/>
            <person name="Cho S.-J."/>
            <person name="Edsinger-Gonzales E."/>
            <person name="Havlak P."/>
            <person name="Kuo D.-H."/>
            <person name="Larsson T."/>
            <person name="Lv J."/>
            <person name="Arendt D."/>
            <person name="Savage R."/>
            <person name="Osoegawa K."/>
            <person name="de Jong P."/>
            <person name="Lindberg D.R."/>
            <person name="Seaver E.C."/>
            <person name="Weisblat D.A."/>
            <person name="Putnam N.H."/>
            <person name="Grigoriev I.V."/>
            <person name="Rokhsar D.S."/>
        </authorList>
    </citation>
    <scope>NUCLEOTIDE SEQUENCE</scope>
</reference>
<dbReference type="Proteomes" id="UP000015101">
    <property type="component" value="Unassembled WGS sequence"/>
</dbReference>
<dbReference type="AlphaFoldDB" id="T1FBV1"/>
<accession>T1FBV1</accession>
<dbReference type="EnsemblMetazoa" id="HelroT177544">
    <property type="protein sequence ID" value="HelroP177544"/>
    <property type="gene ID" value="HelroG177544"/>
</dbReference>
<dbReference type="KEGG" id="hro:HELRODRAFT_177544"/>
<feature type="compositionally biased region" description="Low complexity" evidence="1">
    <location>
        <begin position="62"/>
        <end position="73"/>
    </location>
</feature>
<feature type="region of interest" description="Disordered" evidence="1">
    <location>
        <begin position="59"/>
        <end position="86"/>
    </location>
</feature>
<dbReference type="EMBL" id="AMQM01006094">
    <property type="status" value="NOT_ANNOTATED_CDS"/>
    <property type="molecule type" value="Genomic_DNA"/>
</dbReference>
<dbReference type="InParanoid" id="T1FBV1"/>
<protein>
    <submittedName>
        <fullName evidence="2 3">Uncharacterized protein</fullName>
    </submittedName>
</protein>
<dbReference type="PANTHER" id="PTHR45749">
    <property type="match status" value="1"/>
</dbReference>
<dbReference type="CTD" id="20206300"/>
<organism evidence="3 4">
    <name type="scientific">Helobdella robusta</name>
    <name type="common">Californian leech</name>
    <dbReference type="NCBI Taxonomy" id="6412"/>
    <lineage>
        <taxon>Eukaryota</taxon>
        <taxon>Metazoa</taxon>
        <taxon>Spiralia</taxon>
        <taxon>Lophotrochozoa</taxon>
        <taxon>Annelida</taxon>
        <taxon>Clitellata</taxon>
        <taxon>Hirudinea</taxon>
        <taxon>Rhynchobdellida</taxon>
        <taxon>Glossiphoniidae</taxon>
        <taxon>Helobdella</taxon>
    </lineage>
</organism>
<proteinExistence type="predicted"/>
<gene>
    <name evidence="3" type="primary">20206300</name>
    <name evidence="2" type="ORF">HELRODRAFT_177544</name>
</gene>
<evidence type="ECO:0000256" key="1">
    <source>
        <dbReference type="SAM" id="MobiDB-lite"/>
    </source>
</evidence>
<dbReference type="EMBL" id="KB097269">
    <property type="protein sequence ID" value="ESN97894.1"/>
    <property type="molecule type" value="Genomic_DNA"/>
</dbReference>
<name>T1FBV1_HELRO</name>
<sequence length="358" mass="41082">MLRDQKFFCKCKCLQPGCRKIIRQGKWSLHCRKDHGYMHARGDDIKKDIVSVKDIYGKWKPQSSSQTNSSSTSLMPAGSNNDMRKSDDNIGDVVAKEYLPTEAAESNSNVCDLIQSNNSNLNAHGLVEKNIENKFNYCENLNLALDKNDAAQFCRRILKRHEITTCLALGVYQPNDYSYPVTDGRSFQKEWFECVMPDGSKLSAEHREADIAKINWKRGLAVDVFIERNRKDIIQEYRKVMVCILDCVKYLSEEKIAFRGKTSNNGKFINVFRTISKRDPSAAAYLMKVDESHRLRKKMAVNFLSSSNIRVVLTTMKRMIVEKIVSNIAEQQKACIIFNSTQDFSKKEANVLLLRYLE</sequence>
<evidence type="ECO:0000313" key="2">
    <source>
        <dbReference type="EMBL" id="ESN97894.1"/>
    </source>
</evidence>
<reference evidence="2 4" key="2">
    <citation type="journal article" date="2013" name="Nature">
        <title>Insights into bilaterian evolution from three spiralian genomes.</title>
        <authorList>
            <person name="Simakov O."/>
            <person name="Marletaz F."/>
            <person name="Cho S.J."/>
            <person name="Edsinger-Gonzales E."/>
            <person name="Havlak P."/>
            <person name="Hellsten U."/>
            <person name="Kuo D.H."/>
            <person name="Larsson T."/>
            <person name="Lv J."/>
            <person name="Arendt D."/>
            <person name="Savage R."/>
            <person name="Osoegawa K."/>
            <person name="de Jong P."/>
            <person name="Grimwood J."/>
            <person name="Chapman J.A."/>
            <person name="Shapiro H."/>
            <person name="Aerts A."/>
            <person name="Otillar R.P."/>
            <person name="Terry A.Y."/>
            <person name="Boore J.L."/>
            <person name="Grigoriev I.V."/>
            <person name="Lindberg D.R."/>
            <person name="Seaver E.C."/>
            <person name="Weisblat D.A."/>
            <person name="Putnam N.H."/>
            <person name="Rokhsar D.S."/>
        </authorList>
    </citation>
    <scope>NUCLEOTIDE SEQUENCE</scope>
</reference>